<comment type="caution">
    <text evidence="7">The sequence shown here is derived from an EMBL/GenBank/DDBJ whole genome shotgun (WGS) entry which is preliminary data.</text>
</comment>
<reference evidence="7 8" key="2">
    <citation type="submission" date="2024-11" db="EMBL/GenBank/DDBJ databases">
        <title>Using genomics to understand microbial adaptation to soil warming.</title>
        <authorList>
            <person name="Deangelis K.M. PhD."/>
        </authorList>
    </citation>
    <scope>NUCLEOTIDE SEQUENCE [LARGE SCALE GENOMIC DNA]</scope>
    <source>
        <strain evidence="7 8">GAS97</strain>
    </source>
</reference>
<dbReference type="Proteomes" id="UP001620514">
    <property type="component" value="Unassembled WGS sequence"/>
</dbReference>
<feature type="transmembrane region" description="Helical" evidence="6">
    <location>
        <begin position="39"/>
        <end position="60"/>
    </location>
</feature>
<evidence type="ECO:0000256" key="5">
    <source>
        <dbReference type="ARBA" id="ARBA00023136"/>
    </source>
</evidence>
<evidence type="ECO:0000256" key="1">
    <source>
        <dbReference type="ARBA" id="ARBA00004651"/>
    </source>
</evidence>
<name>A0ABW8MSZ3_9BURK</name>
<keyword evidence="4 6" id="KW-1133">Transmembrane helix</keyword>
<keyword evidence="5 6" id="KW-0472">Membrane</keyword>
<sequence>MLPSASFLVAAVLLAVIPGPGIAYVVARTVSGGKSEGIASSMGAAIGGMVHVFAAALGLSMLIAQSAVAYAVVKYIGAAYLIYLGIRTLASSAPADGQSAPLPTTMHKAFRDGIIVEALNVKTAMFFLAFIPQFLSSGHALAPQFIVLGTTCIMLNSAADVVAVFAAHRVAASDTARVVRLRIMTRLSGATMIALGVFVAIANRRG</sequence>
<dbReference type="InterPro" id="IPR001123">
    <property type="entry name" value="LeuE-type"/>
</dbReference>
<keyword evidence="2" id="KW-1003">Cell membrane</keyword>
<feature type="transmembrane region" description="Helical" evidence="6">
    <location>
        <begin position="183"/>
        <end position="202"/>
    </location>
</feature>
<dbReference type="PIRSF" id="PIRSF006324">
    <property type="entry name" value="LeuE"/>
    <property type="match status" value="1"/>
</dbReference>
<dbReference type="EMBL" id="JBIYDN010000026">
    <property type="protein sequence ID" value="MFK4446552.1"/>
    <property type="molecule type" value="Genomic_DNA"/>
</dbReference>
<dbReference type="PANTHER" id="PTHR30086">
    <property type="entry name" value="ARGININE EXPORTER PROTEIN ARGO"/>
    <property type="match status" value="1"/>
</dbReference>
<reference evidence="7 8" key="1">
    <citation type="submission" date="2024-10" db="EMBL/GenBank/DDBJ databases">
        <authorList>
            <person name="Deangelis K."/>
            <person name="Huntemann M."/>
            <person name="Clum A."/>
            <person name="Wang J."/>
            <person name="Palaniappan K."/>
            <person name="Ritter S."/>
            <person name="Chen I.-M."/>
            <person name="Stamatis D."/>
            <person name="Reddy T."/>
            <person name="O'Malley R."/>
            <person name="Daum C."/>
            <person name="Ng V."/>
            <person name="Ivanova N."/>
            <person name="Kyrpides N."/>
            <person name="Woyke T."/>
        </authorList>
    </citation>
    <scope>NUCLEOTIDE SEQUENCE [LARGE SCALE GENOMIC DNA]</scope>
    <source>
        <strain evidence="7 8">GAS97</strain>
    </source>
</reference>
<keyword evidence="3 6" id="KW-0812">Transmembrane</keyword>
<feature type="transmembrane region" description="Helical" evidence="6">
    <location>
        <begin position="67"/>
        <end position="86"/>
    </location>
</feature>
<evidence type="ECO:0000256" key="3">
    <source>
        <dbReference type="ARBA" id="ARBA00022692"/>
    </source>
</evidence>
<accession>A0ABW8MSZ3</accession>
<keyword evidence="8" id="KW-1185">Reference proteome</keyword>
<feature type="transmembrane region" description="Helical" evidence="6">
    <location>
        <begin position="145"/>
        <end position="171"/>
    </location>
</feature>
<evidence type="ECO:0000256" key="4">
    <source>
        <dbReference type="ARBA" id="ARBA00022989"/>
    </source>
</evidence>
<proteinExistence type="predicted"/>
<dbReference type="RefSeq" id="WP_404611468.1">
    <property type="nucleotide sequence ID" value="NZ_JBIYDN010000026.1"/>
</dbReference>
<gene>
    <name evidence="7" type="ORF">ABH943_006584</name>
</gene>
<dbReference type="Pfam" id="PF01810">
    <property type="entry name" value="LysE"/>
    <property type="match status" value="1"/>
</dbReference>
<evidence type="ECO:0000313" key="7">
    <source>
        <dbReference type="EMBL" id="MFK4446552.1"/>
    </source>
</evidence>
<evidence type="ECO:0000313" key="8">
    <source>
        <dbReference type="Proteomes" id="UP001620514"/>
    </source>
</evidence>
<evidence type="ECO:0000256" key="2">
    <source>
        <dbReference type="ARBA" id="ARBA00022475"/>
    </source>
</evidence>
<comment type="subcellular location">
    <subcellularLocation>
        <location evidence="1">Cell membrane</location>
        <topology evidence="1">Multi-pass membrane protein</topology>
    </subcellularLocation>
</comment>
<dbReference type="PANTHER" id="PTHR30086:SF20">
    <property type="entry name" value="ARGININE EXPORTER PROTEIN ARGO-RELATED"/>
    <property type="match status" value="1"/>
</dbReference>
<organism evidence="7 8">
    <name type="scientific">Caballeronia udeis</name>
    <dbReference type="NCBI Taxonomy" id="1232866"/>
    <lineage>
        <taxon>Bacteria</taxon>
        <taxon>Pseudomonadati</taxon>
        <taxon>Pseudomonadota</taxon>
        <taxon>Betaproteobacteria</taxon>
        <taxon>Burkholderiales</taxon>
        <taxon>Burkholderiaceae</taxon>
        <taxon>Caballeronia</taxon>
    </lineage>
</organism>
<protein>
    <submittedName>
        <fullName evidence="7">Threonine/homoserine/homoserine lactone efflux protein</fullName>
    </submittedName>
</protein>
<evidence type="ECO:0000256" key="6">
    <source>
        <dbReference type="SAM" id="Phobius"/>
    </source>
</evidence>